<sequence length="66" mass="7896">MDREEEIRQELITENENLKNEIEALKSFFLALNEKKAQMIRERGERSGIMKRKRSVSEEKKTKISK</sequence>
<name>A0AAU9IXG1_9CILI</name>
<comment type="caution">
    <text evidence="3">The sequence shown here is derived from an EMBL/GenBank/DDBJ whole genome shotgun (WGS) entry which is preliminary data.</text>
</comment>
<evidence type="ECO:0000313" key="4">
    <source>
        <dbReference type="Proteomes" id="UP001162131"/>
    </source>
</evidence>
<dbReference type="AlphaFoldDB" id="A0AAU9IXG1"/>
<evidence type="ECO:0000313" key="3">
    <source>
        <dbReference type="EMBL" id="CAG9320377.1"/>
    </source>
</evidence>
<feature type="region of interest" description="Disordered" evidence="2">
    <location>
        <begin position="43"/>
        <end position="66"/>
    </location>
</feature>
<evidence type="ECO:0008006" key="5">
    <source>
        <dbReference type="Google" id="ProtNLM"/>
    </source>
</evidence>
<organism evidence="3 4">
    <name type="scientific">Blepharisma stoltei</name>
    <dbReference type="NCBI Taxonomy" id="1481888"/>
    <lineage>
        <taxon>Eukaryota</taxon>
        <taxon>Sar</taxon>
        <taxon>Alveolata</taxon>
        <taxon>Ciliophora</taxon>
        <taxon>Postciliodesmatophora</taxon>
        <taxon>Heterotrichea</taxon>
        <taxon>Heterotrichida</taxon>
        <taxon>Blepharismidae</taxon>
        <taxon>Blepharisma</taxon>
    </lineage>
</organism>
<feature type="compositionally biased region" description="Basic and acidic residues" evidence="2">
    <location>
        <begin position="55"/>
        <end position="66"/>
    </location>
</feature>
<proteinExistence type="predicted"/>
<dbReference type="Proteomes" id="UP001162131">
    <property type="component" value="Unassembled WGS sequence"/>
</dbReference>
<dbReference type="EMBL" id="CAJZBQ010000025">
    <property type="protein sequence ID" value="CAG9320377.1"/>
    <property type="molecule type" value="Genomic_DNA"/>
</dbReference>
<keyword evidence="4" id="KW-1185">Reference proteome</keyword>
<evidence type="ECO:0000256" key="2">
    <source>
        <dbReference type="SAM" id="MobiDB-lite"/>
    </source>
</evidence>
<gene>
    <name evidence="3" type="ORF">BSTOLATCC_MIC26293</name>
</gene>
<feature type="coiled-coil region" evidence="1">
    <location>
        <begin position="1"/>
        <end position="35"/>
    </location>
</feature>
<keyword evidence="1" id="KW-0175">Coiled coil</keyword>
<reference evidence="3" key="1">
    <citation type="submission" date="2021-09" db="EMBL/GenBank/DDBJ databases">
        <authorList>
            <consortium name="AG Swart"/>
            <person name="Singh M."/>
            <person name="Singh A."/>
            <person name="Seah K."/>
            <person name="Emmerich C."/>
        </authorList>
    </citation>
    <scope>NUCLEOTIDE SEQUENCE</scope>
    <source>
        <strain evidence="3">ATCC30299</strain>
    </source>
</reference>
<accession>A0AAU9IXG1</accession>
<evidence type="ECO:0000256" key="1">
    <source>
        <dbReference type="SAM" id="Coils"/>
    </source>
</evidence>
<protein>
    <recommendedName>
        <fullName evidence="5">Transposase</fullName>
    </recommendedName>
</protein>